<reference evidence="1" key="1">
    <citation type="submission" date="2018-11" db="EMBL/GenBank/DDBJ databases">
        <authorList>
            <person name="Alioto T."/>
            <person name="Alioto T."/>
        </authorList>
    </citation>
    <scope>NUCLEOTIDE SEQUENCE</scope>
</reference>
<proteinExistence type="predicted"/>
<sequence>MSSDVDNIERELVEKASTGISEAETRAKEIEYIKDQVDFLTEHGSESQMLILLNTVRTEITKQSINFQEMILSLEMNDLDFEQVDLISAITSMGLVKQTSSLCSVSYLPPKRMQAQIQQPQNKEPIKFEFEKKIHVSSGRISCIAVTDDNILLMCNDMNYYFKNNVIACKDTGEQIQACTISNRVFGIAIIPHTDEAVVSIADAKILQFVNISSMMPGRQLQVTMTDSCMYGIAIVRDTIIVGGSSGNVYIIEKINGKCLKTLKVGTGCISSVVPFLCANDELLYCCEYSGKKKLYSMKLGGTLISSCDLKNPIGMTLDSKGNLYVACNDSNELHRLSPDCKVDVILLMKSDGIDKPMSVVFNKTFTKLYISNDGQDKSVLVFNCK</sequence>
<dbReference type="SUPFAM" id="SSF63829">
    <property type="entry name" value="Calcium-dependent phosphotriesterase"/>
    <property type="match status" value="1"/>
</dbReference>
<dbReference type="Proteomes" id="UP000596742">
    <property type="component" value="Unassembled WGS sequence"/>
</dbReference>
<evidence type="ECO:0000313" key="1">
    <source>
        <dbReference type="EMBL" id="VDH97740.1"/>
    </source>
</evidence>
<dbReference type="EMBL" id="UYJE01000933">
    <property type="protein sequence ID" value="VDH97740.1"/>
    <property type="molecule type" value="Genomic_DNA"/>
</dbReference>
<comment type="caution">
    <text evidence="1">The sequence shown here is derived from an EMBL/GenBank/DDBJ whole genome shotgun (WGS) entry which is preliminary data.</text>
</comment>
<dbReference type="InterPro" id="IPR015943">
    <property type="entry name" value="WD40/YVTN_repeat-like_dom_sf"/>
</dbReference>
<organism evidence="1 2">
    <name type="scientific">Mytilus galloprovincialis</name>
    <name type="common">Mediterranean mussel</name>
    <dbReference type="NCBI Taxonomy" id="29158"/>
    <lineage>
        <taxon>Eukaryota</taxon>
        <taxon>Metazoa</taxon>
        <taxon>Spiralia</taxon>
        <taxon>Lophotrochozoa</taxon>
        <taxon>Mollusca</taxon>
        <taxon>Bivalvia</taxon>
        <taxon>Autobranchia</taxon>
        <taxon>Pteriomorphia</taxon>
        <taxon>Mytilida</taxon>
        <taxon>Mytiloidea</taxon>
        <taxon>Mytilidae</taxon>
        <taxon>Mytilinae</taxon>
        <taxon>Mytilus</taxon>
    </lineage>
</organism>
<gene>
    <name evidence="1" type="ORF">MGAL_10B029919</name>
</gene>
<dbReference type="AlphaFoldDB" id="A0A8B6C078"/>
<dbReference type="OrthoDB" id="6043636at2759"/>
<name>A0A8B6C078_MYTGA</name>
<evidence type="ECO:0000313" key="2">
    <source>
        <dbReference type="Proteomes" id="UP000596742"/>
    </source>
</evidence>
<keyword evidence="2" id="KW-1185">Reference proteome</keyword>
<accession>A0A8B6C078</accession>
<dbReference type="Gene3D" id="2.130.10.10">
    <property type="entry name" value="YVTN repeat-like/Quinoprotein amine dehydrogenase"/>
    <property type="match status" value="1"/>
</dbReference>
<protein>
    <submittedName>
        <fullName evidence="1">Uncharacterized protein</fullName>
    </submittedName>
</protein>